<dbReference type="AlphaFoldDB" id="A0A0B6ZT13"/>
<proteinExistence type="predicted"/>
<name>A0A0B6ZT13_9EUPU</name>
<organism evidence="1">
    <name type="scientific">Arion vulgaris</name>
    <dbReference type="NCBI Taxonomy" id="1028688"/>
    <lineage>
        <taxon>Eukaryota</taxon>
        <taxon>Metazoa</taxon>
        <taxon>Spiralia</taxon>
        <taxon>Lophotrochozoa</taxon>
        <taxon>Mollusca</taxon>
        <taxon>Gastropoda</taxon>
        <taxon>Heterobranchia</taxon>
        <taxon>Euthyneura</taxon>
        <taxon>Panpulmonata</taxon>
        <taxon>Eupulmonata</taxon>
        <taxon>Stylommatophora</taxon>
        <taxon>Helicina</taxon>
        <taxon>Arionoidea</taxon>
        <taxon>Arionidae</taxon>
        <taxon>Arion</taxon>
    </lineage>
</organism>
<dbReference type="InterPro" id="IPR010463">
    <property type="entry name" value="DUF1057"/>
</dbReference>
<evidence type="ECO:0000313" key="1">
    <source>
        <dbReference type="EMBL" id="CEK71728.1"/>
    </source>
</evidence>
<reference evidence="1" key="1">
    <citation type="submission" date="2014-12" db="EMBL/GenBank/DDBJ databases">
        <title>Insight into the proteome of Arion vulgaris.</title>
        <authorList>
            <person name="Aradska J."/>
            <person name="Bulat T."/>
            <person name="Smidak R."/>
            <person name="Sarate P."/>
            <person name="Gangsoo J."/>
            <person name="Sialana F."/>
            <person name="Bilban M."/>
            <person name="Lubec G."/>
        </authorList>
    </citation>
    <scope>NUCLEOTIDE SEQUENCE</scope>
    <source>
        <tissue evidence="1">Skin</tissue>
    </source>
</reference>
<evidence type="ECO:0008006" key="2">
    <source>
        <dbReference type="Google" id="ProtNLM"/>
    </source>
</evidence>
<dbReference type="InterPro" id="IPR029058">
    <property type="entry name" value="AB_hydrolase_fold"/>
</dbReference>
<protein>
    <recommendedName>
        <fullName evidence="2">AB hydrolase-1 domain-containing protein</fullName>
    </recommendedName>
</protein>
<sequence length="426" mass="48478">MRPLIVVYERQGYVLVLKREKSIINNKMKTLHICRHLPQKISWTQQLFAHKVCQVKAHYLFQSDIRNPVNVYQHGGLSHCCHRFFCTSRNSYIFWKIPNKVPAHQKVTGNTQQHDGRSLLDRYIFVKTLYNFYADVPNGIILDTAYADSRPGDDFDTSVPVVVGLHDTPGSHHDLVPLLSNFAKMGCRTIAPTFPGHGDTLGMMSGFDDVFSQSTIEKATFIQDFLVDLGIDRVDLLVGVGAACYPMMHLCVAETTSKFYRSMAVISPWPFQRPRYEPNQELTKRISDLWDRPFFRTPIKMMLPAYKVGEIEDSRDKITAAYLLNNLDLAEASMLALAVGSMNLPRVVVYGEMDHAVEKELYLDVLDRLSIPNNNVSVFKGRLDSPRLPGALVFPDEGYDLHRKQAGVVSAFLLELVQLFHPQIRF</sequence>
<dbReference type="EMBL" id="HACG01024863">
    <property type="protein sequence ID" value="CEK71728.1"/>
    <property type="molecule type" value="Transcribed_RNA"/>
</dbReference>
<accession>A0A0B6ZT13</accession>
<gene>
    <name evidence="1" type="primary">ORF79598</name>
</gene>
<dbReference type="Pfam" id="PF06342">
    <property type="entry name" value="DUF1057"/>
    <property type="match status" value="1"/>
</dbReference>
<dbReference type="ESTHER" id="9eupu-a0a0b6zsu4">
    <property type="family name" value="Duf_1057"/>
</dbReference>
<dbReference type="Gene3D" id="3.40.50.1820">
    <property type="entry name" value="alpha/beta hydrolase"/>
    <property type="match status" value="1"/>
</dbReference>
<dbReference type="SUPFAM" id="SSF53474">
    <property type="entry name" value="alpha/beta-Hydrolases"/>
    <property type="match status" value="1"/>
</dbReference>
<dbReference type="PANTHER" id="PTHR47533:SF4">
    <property type="entry name" value="AB HYDROLASE-1 DOMAIN-CONTAINING PROTEIN"/>
    <property type="match status" value="1"/>
</dbReference>
<dbReference type="PANTHER" id="PTHR47533">
    <property type="entry name" value="PROTEIN CBG21859"/>
    <property type="match status" value="1"/>
</dbReference>